<keyword evidence="3" id="KW-0820">tRNA-binding</keyword>
<name>A0A2H0WS11_9BACT</name>
<dbReference type="InterPro" id="IPR018164">
    <property type="entry name" value="Ala-tRNA-synth_IIc_N"/>
</dbReference>
<dbReference type="Gene3D" id="3.30.980.10">
    <property type="entry name" value="Threonyl-trna Synthetase, Chain A, domain 2"/>
    <property type="match status" value="1"/>
</dbReference>
<evidence type="ECO:0000256" key="2">
    <source>
        <dbReference type="ARBA" id="ARBA00013168"/>
    </source>
</evidence>
<dbReference type="InterPro" id="IPR018162">
    <property type="entry name" value="Ala-tRNA-ligase_IIc_anticod-bd"/>
</dbReference>
<dbReference type="PROSITE" id="PS50862">
    <property type="entry name" value="AA_TRNA_LIGASE_II"/>
    <property type="match status" value="1"/>
</dbReference>
<dbReference type="InterPro" id="IPR050058">
    <property type="entry name" value="Ala-tRNA_ligase"/>
</dbReference>
<proteinExistence type="inferred from homology"/>
<evidence type="ECO:0000256" key="8">
    <source>
        <dbReference type="ARBA" id="ARBA00022917"/>
    </source>
</evidence>
<dbReference type="SUPFAM" id="SSF55681">
    <property type="entry name" value="Class II aaRS and biotin synthetases"/>
    <property type="match status" value="1"/>
</dbReference>
<dbReference type="GO" id="GO:0005829">
    <property type="term" value="C:cytosol"/>
    <property type="evidence" value="ECO:0007669"/>
    <property type="project" value="TreeGrafter"/>
</dbReference>
<dbReference type="CDD" id="cd00673">
    <property type="entry name" value="AlaRS_core"/>
    <property type="match status" value="1"/>
</dbReference>
<reference evidence="13" key="1">
    <citation type="submission" date="2017-09" db="EMBL/GenBank/DDBJ databases">
        <title>Depth-based differentiation of microbial function through sediment-hosted aquifers and enrichment of novel symbionts in the deep terrestrial subsurface.</title>
        <authorList>
            <person name="Probst A.J."/>
            <person name="Ladd B."/>
            <person name="Jarett J.K."/>
            <person name="Geller-Mcgrath D.E."/>
            <person name="Sieber C.M.K."/>
            <person name="Emerson J.B."/>
            <person name="Anantharaman K."/>
            <person name="Thomas B.C."/>
            <person name="Malmstrom R."/>
            <person name="Stieglmeier M."/>
            <person name="Klingl A."/>
            <person name="Woyke T."/>
            <person name="Ryan C.M."/>
            <person name="Banfield J.F."/>
        </authorList>
    </citation>
    <scope>NUCLEOTIDE SEQUENCE [LARGE SCALE GENOMIC DNA]</scope>
</reference>
<dbReference type="PRINTS" id="PR00980">
    <property type="entry name" value="TRNASYNTHALA"/>
</dbReference>
<comment type="caution">
    <text evidence="12">The sequence shown here is derived from an EMBL/GenBank/DDBJ whole genome shotgun (WGS) entry which is preliminary data.</text>
</comment>
<organism evidence="12 13">
    <name type="scientific">Candidatus Roizmanbacteria bacterium CG09_land_8_20_14_0_10_41_9</name>
    <dbReference type="NCBI Taxonomy" id="1974850"/>
    <lineage>
        <taxon>Bacteria</taxon>
        <taxon>Candidatus Roizmaniibacteriota</taxon>
    </lineage>
</organism>
<dbReference type="InterPro" id="IPR012947">
    <property type="entry name" value="tRNA_SAD"/>
</dbReference>
<dbReference type="Pfam" id="PF07973">
    <property type="entry name" value="tRNA_SAD"/>
    <property type="match status" value="1"/>
</dbReference>
<dbReference type="Gene3D" id="3.30.930.10">
    <property type="entry name" value="Bira Bifunctional Protein, Domain 2"/>
    <property type="match status" value="1"/>
</dbReference>
<dbReference type="InterPro" id="IPR006195">
    <property type="entry name" value="aa-tRNA-synth_II"/>
</dbReference>
<evidence type="ECO:0000259" key="10">
    <source>
        <dbReference type="PROSITE" id="PS50860"/>
    </source>
</evidence>
<dbReference type="InterPro" id="IPR018165">
    <property type="entry name" value="Ala-tRNA-synth_IIc_core"/>
</dbReference>
<dbReference type="SUPFAM" id="SSF55186">
    <property type="entry name" value="ThrRS/AlaRS common domain"/>
    <property type="match status" value="1"/>
</dbReference>
<dbReference type="GO" id="GO:0002161">
    <property type="term" value="F:aminoacyl-tRNA deacylase activity"/>
    <property type="evidence" value="ECO:0007669"/>
    <property type="project" value="TreeGrafter"/>
</dbReference>
<keyword evidence="4 12" id="KW-0436">Ligase</keyword>
<dbReference type="GO" id="GO:0005524">
    <property type="term" value="F:ATP binding"/>
    <property type="evidence" value="ECO:0007669"/>
    <property type="project" value="UniProtKB-KW"/>
</dbReference>
<comment type="similarity">
    <text evidence="1">Belongs to the class-II aminoacyl-tRNA synthetase family.</text>
</comment>
<protein>
    <recommendedName>
        <fullName evidence="2">alanine--tRNA ligase</fullName>
        <ecNumber evidence="2">6.1.1.7</ecNumber>
    </recommendedName>
</protein>
<dbReference type="FunFam" id="3.30.980.10:FF:000004">
    <property type="entry name" value="Alanine--tRNA ligase, cytoplasmic"/>
    <property type="match status" value="1"/>
</dbReference>
<feature type="domain" description="Alanyl-transfer RNA synthetases family profile" evidence="10">
    <location>
        <begin position="3"/>
        <end position="592"/>
    </location>
</feature>
<evidence type="ECO:0000256" key="9">
    <source>
        <dbReference type="ARBA" id="ARBA00023146"/>
    </source>
</evidence>
<dbReference type="Pfam" id="PF01411">
    <property type="entry name" value="tRNA-synt_2c"/>
    <property type="match status" value="1"/>
</dbReference>
<evidence type="ECO:0000256" key="3">
    <source>
        <dbReference type="ARBA" id="ARBA00022555"/>
    </source>
</evidence>
<evidence type="ECO:0000256" key="1">
    <source>
        <dbReference type="ARBA" id="ARBA00008226"/>
    </source>
</evidence>
<keyword evidence="7" id="KW-0694">RNA-binding</keyword>
<dbReference type="EC" id="6.1.1.7" evidence="2"/>
<evidence type="ECO:0000313" key="13">
    <source>
        <dbReference type="Proteomes" id="UP000231198"/>
    </source>
</evidence>
<keyword evidence="6" id="KW-0067">ATP-binding</keyword>
<dbReference type="EMBL" id="PEZG01000077">
    <property type="protein sequence ID" value="PIS15454.1"/>
    <property type="molecule type" value="Genomic_DNA"/>
</dbReference>
<evidence type="ECO:0000313" key="12">
    <source>
        <dbReference type="EMBL" id="PIS15454.1"/>
    </source>
</evidence>
<dbReference type="SMART" id="SM00863">
    <property type="entry name" value="tRNA_SAD"/>
    <property type="match status" value="1"/>
</dbReference>
<dbReference type="GO" id="GO:0006419">
    <property type="term" value="P:alanyl-tRNA aminoacylation"/>
    <property type="evidence" value="ECO:0007669"/>
    <property type="project" value="InterPro"/>
</dbReference>
<accession>A0A2H0WS11</accession>
<evidence type="ECO:0000256" key="7">
    <source>
        <dbReference type="ARBA" id="ARBA00022884"/>
    </source>
</evidence>
<dbReference type="InterPro" id="IPR018163">
    <property type="entry name" value="Thr/Ala-tRNA-synth_IIc_edit"/>
</dbReference>
<dbReference type="SUPFAM" id="SSF101353">
    <property type="entry name" value="Putative anticodon-binding domain of alanyl-tRNA synthetase (AlaRS)"/>
    <property type="match status" value="1"/>
</dbReference>
<dbReference type="Gene3D" id="3.30.54.20">
    <property type="match status" value="1"/>
</dbReference>
<dbReference type="Proteomes" id="UP000231198">
    <property type="component" value="Unassembled WGS sequence"/>
</dbReference>
<feature type="domain" description="Aminoacyl-transfer RNA synthetases class-II family profile" evidence="11">
    <location>
        <begin position="55"/>
        <end position="261"/>
    </location>
</feature>
<dbReference type="AlphaFoldDB" id="A0A2H0WS11"/>
<dbReference type="PANTHER" id="PTHR11777:SF9">
    <property type="entry name" value="ALANINE--TRNA LIGASE, CYTOPLASMIC"/>
    <property type="match status" value="1"/>
</dbReference>
<dbReference type="PANTHER" id="PTHR11777">
    <property type="entry name" value="ALANYL-TRNA SYNTHETASE"/>
    <property type="match status" value="1"/>
</dbReference>
<sequence length="592" mass="68071">MSITHQFIRETFSHFWESSPRNHVPIPPIPLIPDDQTTLFTSAGMQPLIPYLMGKPHPLGKRLYNIQPCFRSQDIEEVGDTQHTTFFEMLGNWSLGDYYKKEQLEWVYGFFTKELGLPKDKLCVSVFEGNKNIPKDVESSSVWKKLGIPENKIHYYGVGQNWWSRSGTPDQMPAGEIGGPDTEIFYDFGESYSCGKNCHPNCQCGRFLEIGNSVFIEYRKSENGGLVRLSQKSIDFGAGLERILAALTDTPDVFATELFLPIVRHLERHSGKKYKDPESGRAMRIIADHIKGAVFMASQGIGPKNKQQGYVMRRLIRRSVVKLMELNIPPEKIVSILCQEIFNIYKSVYFQNHRPLDIDLIIRNEVKAFLKTLNESTKLLQKETITGEFLFNLQQTYGLPYEIAVEQLEKWRKPFDKTKTLEEYKDAYRKHQEKSRSSSARMFKGGLADQQEQTLKYHTTTHLLHQALMDTLGKETKQEGSNITVERLRFDFSALKKPSPQDIARVETTVNEKIQDELPVSYEDLPLSEALKSGARAHFKQKYPEVVRVYAIGDYSKELCGGPHVKNTKQLRPISIYKWEKIAANTYRIYAK</sequence>
<keyword evidence="8" id="KW-0648">Protein biosynthesis</keyword>
<evidence type="ECO:0000256" key="6">
    <source>
        <dbReference type="ARBA" id="ARBA00022840"/>
    </source>
</evidence>
<dbReference type="NCBIfam" id="NF002436">
    <property type="entry name" value="PRK01584.1"/>
    <property type="match status" value="1"/>
</dbReference>
<dbReference type="InterPro" id="IPR045864">
    <property type="entry name" value="aa-tRNA-synth_II/BPL/LPL"/>
</dbReference>
<dbReference type="GO" id="GO:0004813">
    <property type="term" value="F:alanine-tRNA ligase activity"/>
    <property type="evidence" value="ECO:0007669"/>
    <property type="project" value="UniProtKB-EC"/>
</dbReference>
<evidence type="ECO:0000256" key="4">
    <source>
        <dbReference type="ARBA" id="ARBA00022598"/>
    </source>
</evidence>
<keyword evidence="5" id="KW-0547">Nucleotide-binding</keyword>
<evidence type="ECO:0000256" key="5">
    <source>
        <dbReference type="ARBA" id="ARBA00022741"/>
    </source>
</evidence>
<evidence type="ECO:0000259" key="11">
    <source>
        <dbReference type="PROSITE" id="PS50862"/>
    </source>
</evidence>
<dbReference type="GO" id="GO:0000049">
    <property type="term" value="F:tRNA binding"/>
    <property type="evidence" value="ECO:0007669"/>
    <property type="project" value="UniProtKB-KW"/>
</dbReference>
<dbReference type="PROSITE" id="PS50860">
    <property type="entry name" value="AA_TRNA_LIGASE_II_ALA"/>
    <property type="match status" value="1"/>
</dbReference>
<gene>
    <name evidence="12" type="ORF">COT62_03565</name>
</gene>
<dbReference type="InterPro" id="IPR002318">
    <property type="entry name" value="Ala-tRNA-lgiase_IIc"/>
</dbReference>
<keyword evidence="9" id="KW-0030">Aminoacyl-tRNA synthetase</keyword>